<keyword evidence="3" id="KW-1185">Reference proteome</keyword>
<comment type="caution">
    <text evidence="2">The sequence shown here is derived from an EMBL/GenBank/DDBJ whole genome shotgun (WGS) entry which is preliminary data.</text>
</comment>
<dbReference type="Proteomes" id="UP000324748">
    <property type="component" value="Unassembled WGS sequence"/>
</dbReference>
<evidence type="ECO:0000313" key="3">
    <source>
        <dbReference type="Proteomes" id="UP000324748"/>
    </source>
</evidence>
<protein>
    <submittedName>
        <fullName evidence="2">Uncharacterized protein</fullName>
    </submittedName>
</protein>
<dbReference type="EMBL" id="VSWC01000003">
    <property type="protein sequence ID" value="KAA1116596.1"/>
    <property type="molecule type" value="Genomic_DNA"/>
</dbReference>
<feature type="region of interest" description="Disordered" evidence="1">
    <location>
        <begin position="1"/>
        <end position="24"/>
    </location>
</feature>
<evidence type="ECO:0000313" key="2">
    <source>
        <dbReference type="EMBL" id="KAA1116596.1"/>
    </source>
</evidence>
<accession>A0A5B0QTM5</accession>
<dbReference type="OrthoDB" id="2505577at2759"/>
<gene>
    <name evidence="2" type="ORF">PGT21_019931</name>
</gene>
<organism evidence="2 3">
    <name type="scientific">Puccinia graminis f. sp. tritici</name>
    <dbReference type="NCBI Taxonomy" id="56615"/>
    <lineage>
        <taxon>Eukaryota</taxon>
        <taxon>Fungi</taxon>
        <taxon>Dikarya</taxon>
        <taxon>Basidiomycota</taxon>
        <taxon>Pucciniomycotina</taxon>
        <taxon>Pucciniomycetes</taxon>
        <taxon>Pucciniales</taxon>
        <taxon>Pucciniaceae</taxon>
        <taxon>Puccinia</taxon>
    </lineage>
</organism>
<proteinExistence type="predicted"/>
<sequence>MMTMETIDNQKPIKQKPSSIPDGPAIISYLNDAENTEQSKDDLLHQLASRLKHDDQEEAAILVENDELLSLLDDLSLDLPSIILHRVCRPTKTEPRSMQESDSEDKTISDARICLTSLVEYGSPKEVFMSVTTTILQLLTKTSNSSLDELDHRQSSPEDPCLPGTNIMDQGLIEWTFLSFILSPLSTVLLKILQKSRNPSGFFDPFCQSILGLLDRCGGSGSGRREEGVFERRMKIYQEIADVCHKAADLHGDLEQKTHLLLAVSVSLIFACPSTQLPLGKAFLCHRDPKWRSSFSRLLQAEESVPKTNSFGRLFFSDQHTDPVRKIQETVVAPFLANIEARQIKQKIVQIGARFATSLEDDSLVKSLAGLGYGELSGQQLVRVAQQGALVIAAFDRFSKIGKEETGDQSLPMNMEAVEALITPTFVEAPLFLIMSERPGEGRVNEELGSKLLSLASTDPTGSSRLLMMRSLACLVEGLERPLARLELIGALIDQHPSQPNIKSALVSLLRESLALLSSFPSGPDMDRVIQLLRQLLLTIINSTPLDLELVKQALDAGQLENWSSIDELLKFMIERLNLVYLLLKIDHTNATGIKKGPMNMQVKELLITPIYGWIEATMRATDLTIVQNRGLGSLVYSLKISLDLCIEVLNRL</sequence>
<evidence type="ECO:0000256" key="1">
    <source>
        <dbReference type="SAM" id="MobiDB-lite"/>
    </source>
</evidence>
<reference evidence="2 3" key="1">
    <citation type="submission" date="2019-05" db="EMBL/GenBank/DDBJ databases">
        <title>Emergence of the Ug99 lineage of the wheat stem rust pathogen through somatic hybridization.</title>
        <authorList>
            <person name="Li F."/>
            <person name="Upadhyaya N.M."/>
            <person name="Sperschneider J."/>
            <person name="Matny O."/>
            <person name="Nguyen-Phuc H."/>
            <person name="Mago R."/>
            <person name="Raley C."/>
            <person name="Miller M.E."/>
            <person name="Silverstein K.A.T."/>
            <person name="Henningsen E."/>
            <person name="Hirsch C.D."/>
            <person name="Visser B."/>
            <person name="Pretorius Z.A."/>
            <person name="Steffenson B.J."/>
            <person name="Schwessinger B."/>
            <person name="Dodds P.N."/>
            <person name="Figueroa M."/>
        </authorList>
    </citation>
    <scope>NUCLEOTIDE SEQUENCE [LARGE SCALE GENOMIC DNA]</scope>
    <source>
        <strain evidence="2">21-0</strain>
    </source>
</reference>
<name>A0A5B0QTM5_PUCGR</name>
<dbReference type="AlphaFoldDB" id="A0A5B0QTM5"/>